<sequence>MKKVREVLNDKGHDVYSIGPEASVFEALRLMADHEVGALPVLENGRLVGLISERDYARKVILMDRSSRNTPVREIMMLRVTCVEPERTVEECMALMTDKRVRHLPVLEHGQLVGLVSIGDLVKAIIDEQQFIISQLEHYIAS</sequence>
<proteinExistence type="predicted"/>
<dbReference type="PANTHER" id="PTHR43080">
    <property type="entry name" value="CBS DOMAIN-CONTAINING PROTEIN CBSX3, MITOCHONDRIAL"/>
    <property type="match status" value="1"/>
</dbReference>
<dbReference type="PANTHER" id="PTHR43080:SF2">
    <property type="entry name" value="CBS DOMAIN-CONTAINING PROTEIN"/>
    <property type="match status" value="1"/>
</dbReference>
<evidence type="ECO:0000313" key="5">
    <source>
        <dbReference type="Proteomes" id="UP000005289"/>
    </source>
</evidence>
<protein>
    <submittedName>
        <fullName evidence="4">Inosine-5-monophosphate dehydrogenase</fullName>
    </submittedName>
</protein>
<dbReference type="InterPro" id="IPR000644">
    <property type="entry name" value="CBS_dom"/>
</dbReference>
<evidence type="ECO:0000259" key="3">
    <source>
        <dbReference type="PROSITE" id="PS51371"/>
    </source>
</evidence>
<gene>
    <name evidence="4" type="ORF">THITH_07545</name>
</gene>
<dbReference type="InterPro" id="IPR046342">
    <property type="entry name" value="CBS_dom_sf"/>
</dbReference>
<organism evidence="4 5">
    <name type="scientific">Thioalkalivibrio paradoxus ARh 1</name>
    <dbReference type="NCBI Taxonomy" id="713585"/>
    <lineage>
        <taxon>Bacteria</taxon>
        <taxon>Pseudomonadati</taxon>
        <taxon>Pseudomonadota</taxon>
        <taxon>Gammaproteobacteria</taxon>
        <taxon>Chromatiales</taxon>
        <taxon>Ectothiorhodospiraceae</taxon>
        <taxon>Thioalkalivibrio</taxon>
    </lineage>
</organism>
<keyword evidence="5" id="KW-1185">Reference proteome</keyword>
<feature type="domain" description="CBS" evidence="3">
    <location>
        <begin position="76"/>
        <end position="131"/>
    </location>
</feature>
<dbReference type="CDD" id="cd04623">
    <property type="entry name" value="CBS_pair_bac_euk"/>
    <property type="match status" value="1"/>
</dbReference>
<evidence type="ECO:0000256" key="1">
    <source>
        <dbReference type="ARBA" id="ARBA00023122"/>
    </source>
</evidence>
<name>W0DIB1_9GAMM</name>
<dbReference type="Pfam" id="PF00571">
    <property type="entry name" value="CBS"/>
    <property type="match status" value="2"/>
</dbReference>
<accession>W0DIB1</accession>
<evidence type="ECO:0000256" key="2">
    <source>
        <dbReference type="PROSITE-ProRule" id="PRU00703"/>
    </source>
</evidence>
<reference evidence="4 5" key="1">
    <citation type="submission" date="2013-12" db="EMBL/GenBank/DDBJ databases">
        <authorList>
            <consortium name="DOE Joint Genome Institute"/>
            <person name="Muyzer G."/>
            <person name="Huntemann M."/>
            <person name="Han J."/>
            <person name="Chen A."/>
            <person name="Kyrpides N."/>
            <person name="Mavromatis K."/>
            <person name="Markowitz V."/>
            <person name="Palaniappan K."/>
            <person name="Ivanova N."/>
            <person name="Schaumberg A."/>
            <person name="Pati A."/>
            <person name="Liolios K."/>
            <person name="Nordberg H.P."/>
            <person name="Cantor M.N."/>
            <person name="Hua S.X."/>
            <person name="Woyke T."/>
        </authorList>
    </citation>
    <scope>NUCLEOTIDE SEQUENCE [LARGE SCALE GENOMIC DNA]</scope>
    <source>
        <strain evidence="4 5">ARh 1</strain>
    </source>
</reference>
<dbReference type="STRING" id="713585.THITH_07545"/>
<dbReference type="Proteomes" id="UP000005289">
    <property type="component" value="Chromosome"/>
</dbReference>
<dbReference type="KEGG" id="tti:THITH_07545"/>
<dbReference type="Gene3D" id="3.10.580.10">
    <property type="entry name" value="CBS-domain"/>
    <property type="match status" value="1"/>
</dbReference>
<dbReference type="RefSeq" id="WP_006747735.1">
    <property type="nucleotide sequence ID" value="NZ_CP007029.1"/>
</dbReference>
<dbReference type="AlphaFoldDB" id="W0DIB1"/>
<evidence type="ECO:0000313" key="4">
    <source>
        <dbReference type="EMBL" id="AHE98141.1"/>
    </source>
</evidence>
<feature type="domain" description="CBS" evidence="3">
    <location>
        <begin position="9"/>
        <end position="67"/>
    </location>
</feature>
<keyword evidence="1 2" id="KW-0129">CBS domain</keyword>
<dbReference type="SMART" id="SM00116">
    <property type="entry name" value="CBS"/>
    <property type="match status" value="2"/>
</dbReference>
<dbReference type="SUPFAM" id="SSF54631">
    <property type="entry name" value="CBS-domain pair"/>
    <property type="match status" value="1"/>
</dbReference>
<dbReference type="InterPro" id="IPR051257">
    <property type="entry name" value="Diverse_CBS-Domain"/>
</dbReference>
<dbReference type="InterPro" id="IPR044725">
    <property type="entry name" value="CBSX3_CBS_dom"/>
</dbReference>
<dbReference type="EMBL" id="CP007029">
    <property type="protein sequence ID" value="AHE98141.1"/>
    <property type="molecule type" value="Genomic_DNA"/>
</dbReference>
<dbReference type="PROSITE" id="PS51371">
    <property type="entry name" value="CBS"/>
    <property type="match status" value="2"/>
</dbReference>
<dbReference type="HOGENOM" id="CLU_040681_3_2_6"/>
<dbReference type="OrthoDB" id="9807125at2"/>